<sequence length="491" mass="53525">MPPKLQVDESLAFMFICIEASMSRLDFKAIGIACDLQPAAARMRYTRLKKALEAGVFKGAILTQGPVQSNPRLALMANPESSRLAAEAKRAPQTPYADVDLVDDLDEEDNEEDVRRQRSKTSAQREKRKAAVDDEPLFFDDTSATTRFAKQIKREDDGEQPEEVVDDDEDNANCTPEQITTKRPRAQNGRARKAIINRPGRTIAASFEDFAETMTRNNRAKHPVHPAVTEQSRSAPRNASPMTDDCGVPYGIASNQTPPTAEDYNFAADTGQSPIIYRYPNRNTQAYAPRGQHVRPADNPPVIASSSSFQNNLYPATRPVFPGHQAVNSSFGYNRAGSQASAEPQHAASDLRHPTSVFDNFVAGNPISLARPDRATTSTSVHDRLSSQQKQRVPHPTLVHRSQFVEQHMPSAELSPTMTTMKPVADGSRTPQTPQTPQSSAAVDEDITVVQAKGTSAKATAVEEDTSASTQAIDRGNTAEAAEALATMTQG</sequence>
<name>A0AAN7Y695_9EURO</name>
<keyword evidence="4" id="KW-1185">Reference proteome</keyword>
<organism evidence="3 4">
    <name type="scientific">Lithohypha guttulata</name>
    <dbReference type="NCBI Taxonomy" id="1690604"/>
    <lineage>
        <taxon>Eukaryota</taxon>
        <taxon>Fungi</taxon>
        <taxon>Dikarya</taxon>
        <taxon>Ascomycota</taxon>
        <taxon>Pezizomycotina</taxon>
        <taxon>Eurotiomycetes</taxon>
        <taxon>Chaetothyriomycetidae</taxon>
        <taxon>Chaetothyriales</taxon>
        <taxon>Trichomeriaceae</taxon>
        <taxon>Lithohypha</taxon>
    </lineage>
</organism>
<comment type="caution">
    <text evidence="3">The sequence shown here is derived from an EMBL/GenBank/DDBJ whole genome shotgun (WGS) entry which is preliminary data.</text>
</comment>
<dbReference type="EMBL" id="JAVRRJ010000004">
    <property type="protein sequence ID" value="KAK5085649.1"/>
    <property type="molecule type" value="Genomic_DNA"/>
</dbReference>
<feature type="compositionally biased region" description="Polar residues" evidence="1">
    <location>
        <begin position="375"/>
        <end position="391"/>
    </location>
</feature>
<gene>
    <name evidence="3" type="ORF">LTR05_004936</name>
</gene>
<evidence type="ECO:0000256" key="1">
    <source>
        <dbReference type="SAM" id="MobiDB-lite"/>
    </source>
</evidence>
<evidence type="ECO:0000313" key="4">
    <source>
        <dbReference type="Proteomes" id="UP001309876"/>
    </source>
</evidence>
<evidence type="ECO:0000259" key="2">
    <source>
        <dbReference type="Pfam" id="PF22980"/>
    </source>
</evidence>
<feature type="region of interest" description="Disordered" evidence="1">
    <location>
        <begin position="418"/>
        <end position="477"/>
    </location>
</feature>
<evidence type="ECO:0000313" key="3">
    <source>
        <dbReference type="EMBL" id="KAK5085649.1"/>
    </source>
</evidence>
<feature type="domain" description="Myb-like DNA-binding" evidence="2">
    <location>
        <begin position="8"/>
        <end position="53"/>
    </location>
</feature>
<dbReference type="Proteomes" id="UP001309876">
    <property type="component" value="Unassembled WGS sequence"/>
</dbReference>
<feature type="region of interest" description="Disordered" evidence="1">
    <location>
        <begin position="369"/>
        <end position="395"/>
    </location>
</feature>
<feature type="compositionally biased region" description="Polar residues" evidence="1">
    <location>
        <begin position="172"/>
        <end position="181"/>
    </location>
</feature>
<feature type="compositionally biased region" description="Polar residues" evidence="1">
    <location>
        <begin position="429"/>
        <end position="441"/>
    </location>
</feature>
<proteinExistence type="predicted"/>
<accession>A0AAN7Y695</accession>
<dbReference type="InterPro" id="IPR054505">
    <property type="entry name" value="Myb_DNA-bind_8"/>
</dbReference>
<feature type="compositionally biased region" description="Basic and acidic residues" evidence="1">
    <location>
        <begin position="123"/>
        <end position="132"/>
    </location>
</feature>
<feature type="region of interest" description="Disordered" evidence="1">
    <location>
        <begin position="221"/>
        <end position="242"/>
    </location>
</feature>
<feature type="compositionally biased region" description="Polar residues" evidence="1">
    <location>
        <begin position="229"/>
        <end position="241"/>
    </location>
</feature>
<dbReference type="AlphaFoldDB" id="A0AAN7Y695"/>
<dbReference type="Pfam" id="PF22980">
    <property type="entry name" value="Myb_DNA-bind_8"/>
    <property type="match status" value="1"/>
</dbReference>
<protein>
    <recommendedName>
        <fullName evidence="2">Myb-like DNA-binding domain-containing protein</fullName>
    </recommendedName>
</protein>
<reference evidence="3 4" key="1">
    <citation type="submission" date="2023-08" db="EMBL/GenBank/DDBJ databases">
        <title>Black Yeasts Isolated from many extreme environments.</title>
        <authorList>
            <person name="Coleine C."/>
            <person name="Stajich J.E."/>
            <person name="Selbmann L."/>
        </authorList>
    </citation>
    <scope>NUCLEOTIDE SEQUENCE [LARGE SCALE GENOMIC DNA]</scope>
    <source>
        <strain evidence="3 4">CCFEE 5910</strain>
    </source>
</reference>
<feature type="compositionally biased region" description="Acidic residues" evidence="1">
    <location>
        <begin position="157"/>
        <end position="171"/>
    </location>
</feature>
<feature type="region of interest" description="Disordered" evidence="1">
    <location>
        <begin position="105"/>
        <end position="189"/>
    </location>
</feature>